<evidence type="ECO:0000313" key="4">
    <source>
        <dbReference type="Proteomes" id="UP000826234"/>
    </source>
</evidence>
<dbReference type="PANTHER" id="PTHR13069">
    <property type="entry name" value="ALKYLATED DNA REPAIR PROTEIN ALKB HOMOLOG 8"/>
    <property type="match status" value="1"/>
</dbReference>
<evidence type="ECO:0000256" key="1">
    <source>
        <dbReference type="ARBA" id="ARBA00022603"/>
    </source>
</evidence>
<dbReference type="Gene3D" id="2.60.120.1520">
    <property type="match status" value="1"/>
</dbReference>
<dbReference type="EMBL" id="JAIPUX010001232">
    <property type="protein sequence ID" value="KAH0625143.1"/>
    <property type="molecule type" value="Genomic_DNA"/>
</dbReference>
<dbReference type="InterPro" id="IPR029063">
    <property type="entry name" value="SAM-dependent_MTases_sf"/>
</dbReference>
<proteinExistence type="predicted"/>
<dbReference type="SUPFAM" id="SSF51197">
    <property type="entry name" value="Clavaminate synthase-like"/>
    <property type="match status" value="1"/>
</dbReference>
<accession>A0ABQ7T659</accession>
<name>A0ABQ7T659_PHRPL</name>
<keyword evidence="1" id="KW-0489">Methyltransferase</keyword>
<sequence length="193" mass="21505">MDFKHPDGHVAAVMLPQRSLLVMSGESRYLWTHGITPRKFDIVQASDEQKVGTVTADIGDLTLNTRGKRTSFTFRKVKKGPCKCSYPSVCDSQCKVTAPSFPDSEREASMLEKKYVHDVYEEIALHFSNTRHSPWPRVVQFIRALPHGAVVADVGCGNGKYLGVSQDVYMEKQGQEYLASGHSCQWAILVGAR</sequence>
<evidence type="ECO:0000313" key="3">
    <source>
        <dbReference type="EMBL" id="KAH0625143.1"/>
    </source>
</evidence>
<comment type="caution">
    <text evidence="3">The sequence shown here is derived from an EMBL/GenBank/DDBJ whole genome shotgun (WGS) entry which is preliminary data.</text>
</comment>
<dbReference type="Proteomes" id="UP000826234">
    <property type="component" value="Unassembled WGS sequence"/>
</dbReference>
<dbReference type="Gene3D" id="3.40.50.150">
    <property type="entry name" value="Vaccinia Virus protein VP39"/>
    <property type="match status" value="1"/>
</dbReference>
<dbReference type="SUPFAM" id="SSF53335">
    <property type="entry name" value="S-adenosyl-L-methionine-dependent methyltransferases"/>
    <property type="match status" value="1"/>
</dbReference>
<organism evidence="3 4">
    <name type="scientific">Phrynosoma platyrhinos</name>
    <name type="common">Desert horned lizard</name>
    <dbReference type="NCBI Taxonomy" id="52577"/>
    <lineage>
        <taxon>Eukaryota</taxon>
        <taxon>Metazoa</taxon>
        <taxon>Chordata</taxon>
        <taxon>Craniata</taxon>
        <taxon>Vertebrata</taxon>
        <taxon>Euteleostomi</taxon>
        <taxon>Lepidosauria</taxon>
        <taxon>Squamata</taxon>
        <taxon>Bifurcata</taxon>
        <taxon>Unidentata</taxon>
        <taxon>Episquamata</taxon>
        <taxon>Toxicofera</taxon>
        <taxon>Iguania</taxon>
        <taxon>Phrynosomatidae</taxon>
        <taxon>Phrynosomatinae</taxon>
        <taxon>Phrynosoma</taxon>
    </lineage>
</organism>
<reference evidence="3 4" key="1">
    <citation type="journal article" date="2022" name="Gigascience">
        <title>A chromosome-level genome assembly and annotation of the desert horned lizard, Phrynosoma platyrhinos, provides insight into chromosomal rearrangements among reptiles.</title>
        <authorList>
            <person name="Koochekian N."/>
            <person name="Ascanio A."/>
            <person name="Farleigh K."/>
            <person name="Card D.C."/>
            <person name="Schield D.R."/>
            <person name="Castoe T.A."/>
            <person name="Jezkova T."/>
        </authorList>
    </citation>
    <scope>NUCLEOTIDE SEQUENCE [LARGE SCALE GENOMIC DNA]</scope>
    <source>
        <strain evidence="3">NK-2021</strain>
    </source>
</reference>
<dbReference type="InterPro" id="IPR051422">
    <property type="entry name" value="AlkB_tRNA_MeTrf/Diox"/>
</dbReference>
<keyword evidence="2" id="KW-0808">Transferase</keyword>
<dbReference type="PANTHER" id="PTHR13069:SF21">
    <property type="entry name" value="ALKYLATED DNA REPAIR PROTEIN ALKB HOMOLOG 8"/>
    <property type="match status" value="1"/>
</dbReference>
<evidence type="ECO:0008006" key="5">
    <source>
        <dbReference type="Google" id="ProtNLM"/>
    </source>
</evidence>
<protein>
    <recommendedName>
        <fullName evidence="5">Alkylated DNA repair protein alkB-like protein 8</fullName>
    </recommendedName>
</protein>
<keyword evidence="4" id="KW-1185">Reference proteome</keyword>
<evidence type="ECO:0000256" key="2">
    <source>
        <dbReference type="ARBA" id="ARBA00022679"/>
    </source>
</evidence>
<gene>
    <name evidence="3" type="ORF">JD844_033293</name>
</gene>